<gene>
    <name evidence="3" type="ORF">P0M35_05550</name>
</gene>
<evidence type="ECO:0000313" key="4">
    <source>
        <dbReference type="Proteomes" id="UP001221302"/>
    </source>
</evidence>
<organism evidence="3 4">
    <name type="scientific">Stygiobacter electus</name>
    <dbReference type="NCBI Taxonomy" id="3032292"/>
    <lineage>
        <taxon>Bacteria</taxon>
        <taxon>Pseudomonadati</taxon>
        <taxon>Ignavibacteriota</taxon>
        <taxon>Ignavibacteria</taxon>
        <taxon>Ignavibacteriales</taxon>
        <taxon>Melioribacteraceae</taxon>
        <taxon>Stygiobacter</taxon>
    </lineage>
</organism>
<dbReference type="Proteomes" id="UP001221302">
    <property type="component" value="Unassembled WGS sequence"/>
</dbReference>
<dbReference type="CDD" id="cd02440">
    <property type="entry name" value="AdoMet_MTases"/>
    <property type="match status" value="1"/>
</dbReference>
<sequence length="196" mass="22225">MTIWNEKFSSEVYLYGKEPNQFLKDELATLERGKILFLGEGEGRNAVFAAKLGWQVDAVDSSEIGKQKALSLAKENNVTINYMIDDIFNYNTEKKYDAVALIFLHVHDELKEQLHNKVISLLNKNGVVILEAFEKEQIKNNSGGPKNVDLLYDLQTVAEDFIELDFEKISKEEVELKEGKGHTGKAVVVRFVGRKS</sequence>
<name>A0AAE3P028_9BACT</name>
<protein>
    <submittedName>
        <fullName evidence="3">Methyltransferase domain-containing protein</fullName>
    </submittedName>
</protein>
<dbReference type="PANTHER" id="PTHR43861">
    <property type="entry name" value="TRANS-ACONITATE 2-METHYLTRANSFERASE-RELATED"/>
    <property type="match status" value="1"/>
</dbReference>
<evidence type="ECO:0000256" key="1">
    <source>
        <dbReference type="ARBA" id="ARBA00022679"/>
    </source>
</evidence>
<dbReference type="Gene3D" id="3.40.50.150">
    <property type="entry name" value="Vaccinia Virus protein VP39"/>
    <property type="match status" value="1"/>
</dbReference>
<keyword evidence="4" id="KW-1185">Reference proteome</keyword>
<dbReference type="InterPro" id="IPR029063">
    <property type="entry name" value="SAM-dependent_MTases_sf"/>
</dbReference>
<dbReference type="EMBL" id="JARGDL010000005">
    <property type="protein sequence ID" value="MDF1611604.1"/>
    <property type="molecule type" value="Genomic_DNA"/>
</dbReference>
<dbReference type="GO" id="GO:0008168">
    <property type="term" value="F:methyltransferase activity"/>
    <property type="evidence" value="ECO:0007669"/>
    <property type="project" value="UniProtKB-KW"/>
</dbReference>
<evidence type="ECO:0000259" key="2">
    <source>
        <dbReference type="Pfam" id="PF03848"/>
    </source>
</evidence>
<dbReference type="InterPro" id="IPR015985">
    <property type="entry name" value="TehB-like_dom"/>
</dbReference>
<dbReference type="PANTHER" id="PTHR43861:SF3">
    <property type="entry name" value="PUTATIVE (AFU_ORTHOLOGUE AFUA_2G14390)-RELATED"/>
    <property type="match status" value="1"/>
</dbReference>
<dbReference type="RefSeq" id="WP_321535371.1">
    <property type="nucleotide sequence ID" value="NZ_JARGDL010000005.1"/>
</dbReference>
<dbReference type="GO" id="GO:0032259">
    <property type="term" value="P:methylation"/>
    <property type="evidence" value="ECO:0007669"/>
    <property type="project" value="UniProtKB-KW"/>
</dbReference>
<feature type="domain" description="Tellurite resistance methyltransferase TehB-like" evidence="2">
    <location>
        <begin position="24"/>
        <end position="105"/>
    </location>
</feature>
<accession>A0AAE3P028</accession>
<proteinExistence type="predicted"/>
<keyword evidence="1" id="KW-0808">Transferase</keyword>
<reference evidence="3" key="1">
    <citation type="submission" date="2023-03" db="EMBL/GenBank/DDBJ databases">
        <title>Stygiobacter electus gen. nov., sp. nov., facultatively anaerobic thermotolerant bacterium of the class Ignavibacteria from a well of Yessentuki mineral water deposit.</title>
        <authorList>
            <person name="Podosokorskaya O.A."/>
            <person name="Elcheninov A.G."/>
            <person name="Petrova N.F."/>
            <person name="Zavarzina D.G."/>
            <person name="Kublanov I.V."/>
            <person name="Merkel A.Y."/>
        </authorList>
    </citation>
    <scope>NUCLEOTIDE SEQUENCE</scope>
    <source>
        <strain evidence="3">09-Me</strain>
    </source>
</reference>
<comment type="caution">
    <text evidence="3">The sequence shown here is derived from an EMBL/GenBank/DDBJ whole genome shotgun (WGS) entry which is preliminary data.</text>
</comment>
<dbReference type="Pfam" id="PF03848">
    <property type="entry name" value="TehB"/>
    <property type="match status" value="1"/>
</dbReference>
<dbReference type="SUPFAM" id="SSF53335">
    <property type="entry name" value="S-adenosyl-L-methionine-dependent methyltransferases"/>
    <property type="match status" value="1"/>
</dbReference>
<dbReference type="AlphaFoldDB" id="A0AAE3P028"/>
<keyword evidence="3" id="KW-0489">Methyltransferase</keyword>
<evidence type="ECO:0000313" key="3">
    <source>
        <dbReference type="EMBL" id="MDF1611604.1"/>
    </source>
</evidence>